<proteinExistence type="predicted"/>
<keyword evidence="2 6" id="KW-0418">Kinase</keyword>
<evidence type="ECO:0000313" key="6">
    <source>
        <dbReference type="EMBL" id="SFJ11209.1"/>
    </source>
</evidence>
<dbReference type="GO" id="GO:0000160">
    <property type="term" value="P:phosphorelay signal transduction system"/>
    <property type="evidence" value="ECO:0007669"/>
    <property type="project" value="UniProtKB-KW"/>
</dbReference>
<dbReference type="Proteomes" id="UP000199025">
    <property type="component" value="Unassembled WGS sequence"/>
</dbReference>
<evidence type="ECO:0000259" key="5">
    <source>
        <dbReference type="SMART" id="SM00387"/>
    </source>
</evidence>
<dbReference type="Pfam" id="PF02518">
    <property type="entry name" value="HATPase_c"/>
    <property type="match status" value="1"/>
</dbReference>
<feature type="transmembrane region" description="Helical" evidence="4">
    <location>
        <begin position="203"/>
        <end position="224"/>
    </location>
</feature>
<dbReference type="PANTHER" id="PTHR24421:SF61">
    <property type="entry name" value="OXYGEN SENSOR HISTIDINE KINASE NREB"/>
    <property type="match status" value="1"/>
</dbReference>
<dbReference type="GO" id="GO:0016301">
    <property type="term" value="F:kinase activity"/>
    <property type="evidence" value="ECO:0007669"/>
    <property type="project" value="UniProtKB-KW"/>
</dbReference>
<dbReference type="InterPro" id="IPR007168">
    <property type="entry name" value="Phageshock_PspC_N"/>
</dbReference>
<organism evidence="6 7">
    <name type="scientific">Amycolatopsis sacchari</name>
    <dbReference type="NCBI Taxonomy" id="115433"/>
    <lineage>
        <taxon>Bacteria</taxon>
        <taxon>Bacillati</taxon>
        <taxon>Actinomycetota</taxon>
        <taxon>Actinomycetes</taxon>
        <taxon>Pseudonocardiales</taxon>
        <taxon>Pseudonocardiaceae</taxon>
        <taxon>Amycolatopsis</taxon>
    </lineage>
</organism>
<evidence type="ECO:0000313" key="7">
    <source>
        <dbReference type="Proteomes" id="UP000199025"/>
    </source>
</evidence>
<accession>A0A1I3NPV3</accession>
<dbReference type="InterPro" id="IPR036890">
    <property type="entry name" value="HATPase_C_sf"/>
</dbReference>
<gene>
    <name evidence="6" type="ORF">SAMN05421835_103109</name>
</gene>
<keyword evidence="4" id="KW-1133">Transmembrane helix</keyword>
<dbReference type="PANTHER" id="PTHR24421">
    <property type="entry name" value="NITRATE/NITRITE SENSOR PROTEIN NARX-RELATED"/>
    <property type="match status" value="1"/>
</dbReference>
<feature type="transmembrane region" description="Helical" evidence="4">
    <location>
        <begin position="125"/>
        <end position="142"/>
    </location>
</feature>
<dbReference type="RefSeq" id="WP_091504954.1">
    <property type="nucleotide sequence ID" value="NZ_CBDQZW010000010.1"/>
</dbReference>
<dbReference type="SUPFAM" id="SSF55874">
    <property type="entry name" value="ATPase domain of HSP90 chaperone/DNA topoisomerase II/histidine kinase"/>
    <property type="match status" value="1"/>
</dbReference>
<reference evidence="6 7" key="1">
    <citation type="submission" date="2016-10" db="EMBL/GenBank/DDBJ databases">
        <authorList>
            <person name="de Groot N.N."/>
        </authorList>
    </citation>
    <scope>NUCLEOTIDE SEQUENCE [LARGE SCALE GENOMIC DNA]</scope>
    <source>
        <strain evidence="6 7">DSM 44468</strain>
    </source>
</reference>
<feature type="transmembrane region" description="Helical" evidence="4">
    <location>
        <begin position="55"/>
        <end position="81"/>
    </location>
</feature>
<feature type="domain" description="Histidine kinase/HSP90-like ATPase" evidence="5">
    <location>
        <begin position="335"/>
        <end position="429"/>
    </location>
</feature>
<keyword evidence="4" id="KW-0472">Membrane</keyword>
<sequence length="434" mass="45534">MEDVQEKARETAVTRVPASALAEPEGPPKLYRHRAGRAVAGVAAGLADHLGVRVLWVRAVFAVLAAFGGAGLLAYGLLWVFVPQRSGEDASEPSSPKERQQAIGLLVLGIGLAVGGSTFTGAISGWVAVPLAVTLVGAAVVWREADESQRRRWRAGARSGVAGVVLGGGGWSALVRILAGVALVITGIGVMVLRSGSFDQVQFALIAVVATLVGVAVLTVPFWLRMVRDLGEERRARIRTEERAEIAAHLHDSVLQTLALIQKQADAPKEVARLARGQERELRGWLYGPSGYGAKKEIAEGGMLSAAIAAACGEVEDAFAISVSQVVVGDAQLDDSLTALVQAAREAIVNAAKHAGVEEVSVYAEVEPTTATVFVRDRGKGFDPEAVSEDRHGLADSIRGRMERNGGTVRLRTAPGDGTEVQLEMPIKTGSAAS</sequence>
<dbReference type="Gene3D" id="3.30.565.10">
    <property type="entry name" value="Histidine kinase-like ATPase, C-terminal domain"/>
    <property type="match status" value="1"/>
</dbReference>
<dbReference type="SMART" id="SM00387">
    <property type="entry name" value="HATPase_c"/>
    <property type="match status" value="1"/>
</dbReference>
<dbReference type="AlphaFoldDB" id="A0A1I3NPV3"/>
<dbReference type="OrthoDB" id="3534856at2"/>
<keyword evidence="1" id="KW-0808">Transferase</keyword>
<dbReference type="InterPro" id="IPR050482">
    <property type="entry name" value="Sensor_HK_TwoCompSys"/>
</dbReference>
<name>A0A1I3NPV3_9PSEU</name>
<evidence type="ECO:0000256" key="4">
    <source>
        <dbReference type="SAM" id="Phobius"/>
    </source>
</evidence>
<dbReference type="CDD" id="cd16917">
    <property type="entry name" value="HATPase_UhpB-NarQ-NarX-like"/>
    <property type="match status" value="1"/>
</dbReference>
<evidence type="ECO:0000256" key="2">
    <source>
        <dbReference type="ARBA" id="ARBA00022777"/>
    </source>
</evidence>
<keyword evidence="3" id="KW-0902">Two-component regulatory system</keyword>
<evidence type="ECO:0000256" key="1">
    <source>
        <dbReference type="ARBA" id="ARBA00022679"/>
    </source>
</evidence>
<evidence type="ECO:0000256" key="3">
    <source>
        <dbReference type="ARBA" id="ARBA00023012"/>
    </source>
</evidence>
<dbReference type="Pfam" id="PF04024">
    <property type="entry name" value="PspC"/>
    <property type="match status" value="1"/>
</dbReference>
<protein>
    <submittedName>
        <fullName evidence="6">Signal transduction histidine kinase</fullName>
    </submittedName>
</protein>
<dbReference type="STRING" id="115433.SAMN05421835_103109"/>
<keyword evidence="7" id="KW-1185">Reference proteome</keyword>
<dbReference type="EMBL" id="FORP01000003">
    <property type="protein sequence ID" value="SFJ11209.1"/>
    <property type="molecule type" value="Genomic_DNA"/>
</dbReference>
<feature type="transmembrane region" description="Helical" evidence="4">
    <location>
        <begin position="163"/>
        <end position="191"/>
    </location>
</feature>
<keyword evidence="4" id="KW-0812">Transmembrane</keyword>
<dbReference type="InterPro" id="IPR003594">
    <property type="entry name" value="HATPase_dom"/>
</dbReference>